<evidence type="ECO:0000313" key="10">
    <source>
        <dbReference type="Proteomes" id="UP000230423"/>
    </source>
</evidence>
<name>A0A2G9U8F3_TELCI</name>
<dbReference type="Gene3D" id="3.30.450.260">
    <property type="entry name" value="Haem NO binding associated domain"/>
    <property type="match status" value="1"/>
</dbReference>
<organism evidence="9 10">
    <name type="scientific">Teladorsagia circumcincta</name>
    <name type="common">Brown stomach worm</name>
    <name type="synonym">Ostertagia circumcincta</name>
    <dbReference type="NCBI Taxonomy" id="45464"/>
    <lineage>
        <taxon>Eukaryota</taxon>
        <taxon>Metazoa</taxon>
        <taxon>Ecdysozoa</taxon>
        <taxon>Nematoda</taxon>
        <taxon>Chromadorea</taxon>
        <taxon>Rhabditida</taxon>
        <taxon>Rhabditina</taxon>
        <taxon>Rhabditomorpha</taxon>
        <taxon>Strongyloidea</taxon>
        <taxon>Trichostrongylidae</taxon>
        <taxon>Teladorsagia</taxon>
    </lineage>
</organism>
<protein>
    <recommendedName>
        <fullName evidence="2">guanylate cyclase</fullName>
        <ecNumber evidence="2">4.6.1.2</ecNumber>
    </recommendedName>
</protein>
<dbReference type="CDD" id="cd07302">
    <property type="entry name" value="CHD"/>
    <property type="match status" value="1"/>
</dbReference>
<dbReference type="EC" id="4.6.1.2" evidence="2"/>
<evidence type="ECO:0000256" key="3">
    <source>
        <dbReference type="ARBA" id="ARBA00022741"/>
    </source>
</evidence>
<dbReference type="SUPFAM" id="SSF55073">
    <property type="entry name" value="Nucleotide cyclase"/>
    <property type="match status" value="1"/>
</dbReference>
<dbReference type="GO" id="GO:0019934">
    <property type="term" value="P:cGMP-mediated signaling"/>
    <property type="evidence" value="ECO:0007669"/>
    <property type="project" value="TreeGrafter"/>
</dbReference>
<feature type="domain" description="Guanylate cyclase" evidence="8">
    <location>
        <begin position="296"/>
        <end position="424"/>
    </location>
</feature>
<dbReference type="EMBL" id="KZ348739">
    <property type="protein sequence ID" value="PIO65780.1"/>
    <property type="molecule type" value="Genomic_DNA"/>
</dbReference>
<dbReference type="Gene3D" id="6.10.250.780">
    <property type="match status" value="1"/>
</dbReference>
<dbReference type="GO" id="GO:0000166">
    <property type="term" value="F:nucleotide binding"/>
    <property type="evidence" value="ECO:0007669"/>
    <property type="project" value="UniProtKB-KW"/>
</dbReference>
<evidence type="ECO:0000313" key="9">
    <source>
        <dbReference type="EMBL" id="PIO65780.1"/>
    </source>
</evidence>
<dbReference type="PROSITE" id="PS00452">
    <property type="entry name" value="GUANYLATE_CYCLASE_1"/>
    <property type="match status" value="1"/>
</dbReference>
<keyword evidence="5" id="KW-0141">cGMP biosynthesis</keyword>
<dbReference type="InterPro" id="IPR042463">
    <property type="entry name" value="HNOB_dom_associated_sf"/>
</dbReference>
<evidence type="ECO:0000256" key="6">
    <source>
        <dbReference type="RuleBase" id="RU000405"/>
    </source>
</evidence>
<dbReference type="GO" id="GO:0004383">
    <property type="term" value="F:guanylate cyclase activity"/>
    <property type="evidence" value="ECO:0007669"/>
    <property type="project" value="UniProtKB-EC"/>
</dbReference>
<accession>A0A2G9U8F3</accession>
<evidence type="ECO:0000256" key="5">
    <source>
        <dbReference type="ARBA" id="ARBA00023293"/>
    </source>
</evidence>
<dbReference type="Pfam" id="PF00211">
    <property type="entry name" value="Guanylate_cyc"/>
    <property type="match status" value="1"/>
</dbReference>
<keyword evidence="7" id="KW-0175">Coiled coil</keyword>
<evidence type="ECO:0000256" key="1">
    <source>
        <dbReference type="ARBA" id="ARBA00001436"/>
    </source>
</evidence>
<dbReference type="PROSITE" id="PS50125">
    <property type="entry name" value="GUANYLATE_CYCLASE_2"/>
    <property type="match status" value="1"/>
</dbReference>
<evidence type="ECO:0000259" key="8">
    <source>
        <dbReference type="PROSITE" id="PS50125"/>
    </source>
</evidence>
<dbReference type="InterPro" id="IPR018297">
    <property type="entry name" value="A/G_cyclase_CS"/>
</dbReference>
<sequence>MDVKLTVIERSQERRKSGMVEHVVFSLEPDEDHRAGKRFAYKFKRDTRSHGDTEEAELSIPLAVTLNDFSTIFPYHICFNKQMVVEHVAKGMTSQNKLLDYTLQRFVTGRHLLVEYGVADKKMLKLSELVQIIQPADIQQLTHKNIMTYLNTLFIFQLKHHCQRNEVEKGSSEAFVQPLSLKGQMMPVNDGNYIIFLCSPHVTTVRDFVNLKLYLSDMPMYDATRDLVMLNQSRICQMELNKRLEETVRQLKTLAEDLERKKERTEHLLYEFVPPAIADSLRVGKPIAAQEYSECTVMFTDVPDFSTINGSCKPAQVMDVIATLFKQFDVLIEKYECNKVLSLLDSYLIVSGAPNVNESHAVNILNLALGIIYAGRSVIVPELNLPVRVRVGISCGSIVAGVVSHEKPRYCIFGHTVNVAKQICGASQPGKILVTNSVRTTVTKHQSSLFVFRQHQPIECGSMKMLTHFLEKNEKLSVWEIVGIEKGACVYLVAELPGIVLLDPTQSIDGYKELSTETDEVWEKVKANVTRKQQ</sequence>
<comment type="similarity">
    <text evidence="6">Belongs to the adenylyl cyclase class-4/guanylyl cyclase family.</text>
</comment>
<dbReference type="Proteomes" id="UP000230423">
    <property type="component" value="Unassembled WGS sequence"/>
</dbReference>
<evidence type="ECO:0000256" key="7">
    <source>
        <dbReference type="SAM" id="Coils"/>
    </source>
</evidence>
<dbReference type="GO" id="GO:0070482">
    <property type="term" value="P:response to oxygen levels"/>
    <property type="evidence" value="ECO:0007669"/>
    <property type="project" value="TreeGrafter"/>
</dbReference>
<comment type="catalytic activity">
    <reaction evidence="1">
        <text>GTP = 3',5'-cyclic GMP + diphosphate</text>
        <dbReference type="Rhea" id="RHEA:13665"/>
        <dbReference type="ChEBI" id="CHEBI:33019"/>
        <dbReference type="ChEBI" id="CHEBI:37565"/>
        <dbReference type="ChEBI" id="CHEBI:57746"/>
        <dbReference type="EC" id="4.6.1.2"/>
    </reaction>
</comment>
<keyword evidence="3" id="KW-0547">Nucleotide-binding</keyword>
<evidence type="ECO:0000256" key="2">
    <source>
        <dbReference type="ARBA" id="ARBA00012202"/>
    </source>
</evidence>
<gene>
    <name evidence="9" type="ORF">TELCIR_12530</name>
</gene>
<dbReference type="InterPro" id="IPR011645">
    <property type="entry name" value="HNOB_dom_associated"/>
</dbReference>
<dbReference type="SMART" id="SM00044">
    <property type="entry name" value="CYCc"/>
    <property type="match status" value="1"/>
</dbReference>
<evidence type="ECO:0000256" key="4">
    <source>
        <dbReference type="ARBA" id="ARBA00023239"/>
    </source>
</evidence>
<dbReference type="Gene3D" id="3.30.70.1230">
    <property type="entry name" value="Nucleotide cyclase"/>
    <property type="match status" value="1"/>
</dbReference>
<proteinExistence type="inferred from homology"/>
<dbReference type="OrthoDB" id="6127067at2759"/>
<dbReference type="GO" id="GO:0008074">
    <property type="term" value="C:guanylate cyclase complex, soluble"/>
    <property type="evidence" value="ECO:0007669"/>
    <property type="project" value="TreeGrafter"/>
</dbReference>
<dbReference type="PANTHER" id="PTHR45655">
    <property type="entry name" value="GUANYLATE CYCLASE SOLUBLE SUBUNIT BETA-2"/>
    <property type="match status" value="1"/>
</dbReference>
<reference evidence="9 10" key="1">
    <citation type="submission" date="2015-09" db="EMBL/GenBank/DDBJ databases">
        <title>Draft genome of the parasitic nematode Teladorsagia circumcincta isolate WARC Sus (inbred).</title>
        <authorList>
            <person name="Mitreva M."/>
        </authorList>
    </citation>
    <scope>NUCLEOTIDE SEQUENCE [LARGE SCALE GENOMIC DNA]</scope>
    <source>
        <strain evidence="9 10">S</strain>
    </source>
</reference>
<dbReference type="PANTHER" id="PTHR45655:SF1">
    <property type="entry name" value="SOLUBLE GUANYLATE CYCLASE GCY-37"/>
    <property type="match status" value="1"/>
</dbReference>
<dbReference type="InterPro" id="IPR029787">
    <property type="entry name" value="Nucleotide_cyclase"/>
</dbReference>
<feature type="coiled-coil region" evidence="7">
    <location>
        <begin position="237"/>
        <end position="268"/>
    </location>
</feature>
<dbReference type="Pfam" id="PF07701">
    <property type="entry name" value="HNOBA"/>
    <property type="match status" value="1"/>
</dbReference>
<keyword evidence="4 6" id="KW-0456">Lyase</keyword>
<dbReference type="AlphaFoldDB" id="A0A2G9U8F3"/>
<keyword evidence="10" id="KW-1185">Reference proteome</keyword>
<dbReference type="InterPro" id="IPR001054">
    <property type="entry name" value="A/G_cyclase"/>
</dbReference>
<feature type="non-terminal residue" evidence="9">
    <location>
        <position position="534"/>
    </location>
</feature>